<evidence type="ECO:0000313" key="3">
    <source>
        <dbReference type="EMBL" id="AFY00859.1"/>
    </source>
</evidence>
<dbReference type="Proteomes" id="UP000010074">
    <property type="component" value="Chromosome"/>
</dbReference>
<feature type="signal peptide" evidence="2">
    <location>
        <begin position="1"/>
        <end position="19"/>
    </location>
</feature>
<dbReference type="HOGENOM" id="CLU_574491_0_0_7"/>
<evidence type="ECO:0000256" key="1">
    <source>
        <dbReference type="SAM" id="MobiDB-lite"/>
    </source>
</evidence>
<evidence type="ECO:0000256" key="2">
    <source>
        <dbReference type="SAM" id="SignalP"/>
    </source>
</evidence>
<organism evidence="3 4">
    <name type="scientific">Bdellovibrio bacteriovorus str. Tiberius</name>
    <dbReference type="NCBI Taxonomy" id="1069642"/>
    <lineage>
        <taxon>Bacteria</taxon>
        <taxon>Pseudomonadati</taxon>
        <taxon>Bdellovibrionota</taxon>
        <taxon>Bdellovibrionia</taxon>
        <taxon>Bdellovibrionales</taxon>
        <taxon>Pseudobdellovibrionaceae</taxon>
        <taxon>Bdellovibrio</taxon>
    </lineage>
</organism>
<keyword evidence="2" id="KW-0732">Signal</keyword>
<protein>
    <submittedName>
        <fullName evidence="3">Uncharacterized protein</fullName>
    </submittedName>
</protein>
<dbReference type="PROSITE" id="PS51257">
    <property type="entry name" value="PROKAR_LIPOPROTEIN"/>
    <property type="match status" value="1"/>
</dbReference>
<sequence length="475" mass="53727">MMKYFLPLLFAFLQACSFAKDNLQIEAVVKVPLKKEVVATNQQKNVLAAAKSRDLNILRDAIDALQPYEYFFAGHSVTPMSEALAADNVEAANLLFERGVDPYNLGSASEQYFNDLFYVKHKKALVMQNQMLAAQKIQVELSRVGELISGHYSTLIAETVKLGSRVGVATATSEVNRSSLNCDFFEIFLVQEVQLGRVEDVAGTVKILKDLRCERKWSVSAAKELYQLELIRQFRVLFAESQLLGYLSHRSELPSTLWNIDNSGIWVAPSLLMRIAWSADNVMNFEKRICPSGQIKKGACVYDSDSYFGTSDRAMREGGVKESKYELIYFRNGQHAGSYRRFVRQVGLEHDNTHYDILFLTVGIFMSGKEYYSYDKFRVEKDPDGTDRTEPLRWRLGLQLKPENMITPTDELDNAQWVEREEAEMERWVDPSGEEVEEPVAVPMPPPPPSEAAEPSSEGGGFILPFPLPDLPEVE</sequence>
<gene>
    <name evidence="3" type="ORF">Bdt_1159</name>
</gene>
<dbReference type="KEGG" id="bbat:Bdt_1159"/>
<dbReference type="STRING" id="1069642.Bdt_1159"/>
<dbReference type="EMBL" id="CP002930">
    <property type="protein sequence ID" value="AFY00859.1"/>
    <property type="molecule type" value="Genomic_DNA"/>
</dbReference>
<feature type="compositionally biased region" description="Pro residues" evidence="1">
    <location>
        <begin position="466"/>
        <end position="475"/>
    </location>
</feature>
<dbReference type="AlphaFoldDB" id="K7Z8S4"/>
<name>K7Z8S4_BDEBC</name>
<feature type="chain" id="PRO_5003914182" evidence="2">
    <location>
        <begin position="20"/>
        <end position="475"/>
    </location>
</feature>
<evidence type="ECO:0000313" key="4">
    <source>
        <dbReference type="Proteomes" id="UP000010074"/>
    </source>
</evidence>
<feature type="region of interest" description="Disordered" evidence="1">
    <location>
        <begin position="428"/>
        <end position="475"/>
    </location>
</feature>
<dbReference type="OrthoDB" id="5295157at2"/>
<proteinExistence type="predicted"/>
<accession>K7Z8S4</accession>
<dbReference type="RefSeq" id="WP_015090325.1">
    <property type="nucleotide sequence ID" value="NC_019567.1"/>
</dbReference>
<dbReference type="PATRIC" id="fig|1069642.3.peg.1145"/>
<reference evidence="3 4" key="1">
    <citation type="journal article" date="2012" name="BMC Genomics">
        <title>Genome analysis of a simultaneously predatory and prey-independent, novel Bdellovibrio bacteriovorus from the River Tiber, supports in silico predictions of both ancient and recent lateral gene transfer from diverse bacteria.</title>
        <authorList>
            <person name="Hobley L."/>
            <person name="Lerner T.R."/>
            <person name="Williams L.E."/>
            <person name="Lambert C."/>
            <person name="Till R."/>
            <person name="Milner D.S."/>
            <person name="Basford S.M."/>
            <person name="Capeness M.J."/>
            <person name="Fenton A.K."/>
            <person name="Atterbury R.J."/>
            <person name="Harris M.A."/>
            <person name="Sockett R.E."/>
        </authorList>
    </citation>
    <scope>NUCLEOTIDE SEQUENCE [LARGE SCALE GENOMIC DNA]</scope>
    <source>
        <strain evidence="3 4">Tiberius</strain>
    </source>
</reference>